<proteinExistence type="predicted"/>
<dbReference type="EMBL" id="FNDJ01000033">
    <property type="protein sequence ID" value="SDL94993.1"/>
    <property type="molecule type" value="Genomic_DNA"/>
</dbReference>
<keyword evidence="2" id="KW-1185">Reference proteome</keyword>
<dbReference type="RefSeq" id="WP_143044164.1">
    <property type="nucleotide sequence ID" value="NZ_FNDJ01000033.1"/>
</dbReference>
<dbReference type="Proteomes" id="UP000199202">
    <property type="component" value="Unassembled WGS sequence"/>
</dbReference>
<name>A0A1G9P8V7_9ACTN</name>
<dbReference type="AlphaFoldDB" id="A0A1G9P8V7"/>
<gene>
    <name evidence="1" type="ORF">SAMN05421869_13365</name>
</gene>
<accession>A0A1G9P8V7</accession>
<organism evidence="1 2">
    <name type="scientific">Nonomuraea jiangxiensis</name>
    <dbReference type="NCBI Taxonomy" id="633440"/>
    <lineage>
        <taxon>Bacteria</taxon>
        <taxon>Bacillati</taxon>
        <taxon>Actinomycetota</taxon>
        <taxon>Actinomycetes</taxon>
        <taxon>Streptosporangiales</taxon>
        <taxon>Streptosporangiaceae</taxon>
        <taxon>Nonomuraea</taxon>
    </lineage>
</organism>
<sequence>MAGQVWRGLPVPWVVRWSADPAGPGLGMCWRGERLSYRDELPGDRRFGVLWHRDRIGHGRPQFATVHTGRHLAAMTDRRCQVCGGTAVGGDGRIGWLIPCDEWDPLNRPAGPLWTVTPPCCRACRPIALRLCPHLRSVGAVAASVARVRPAAVHGDAYEPGRLTPRELNLRVPLPAEGDLPHLLGKLLVVELDDVRLE</sequence>
<protein>
    <submittedName>
        <fullName evidence="1">Uncharacterized protein</fullName>
    </submittedName>
</protein>
<evidence type="ECO:0000313" key="1">
    <source>
        <dbReference type="EMBL" id="SDL94993.1"/>
    </source>
</evidence>
<evidence type="ECO:0000313" key="2">
    <source>
        <dbReference type="Proteomes" id="UP000199202"/>
    </source>
</evidence>
<dbReference type="STRING" id="633440.SAMN05421869_13365"/>
<reference evidence="1 2" key="1">
    <citation type="submission" date="2016-10" db="EMBL/GenBank/DDBJ databases">
        <authorList>
            <person name="de Groot N.N."/>
        </authorList>
    </citation>
    <scope>NUCLEOTIDE SEQUENCE [LARGE SCALE GENOMIC DNA]</scope>
    <source>
        <strain evidence="1 2">CGMCC 4.6533</strain>
    </source>
</reference>
<dbReference type="OrthoDB" id="3689934at2"/>